<dbReference type="Pfam" id="PF05345">
    <property type="entry name" value="He_PIG"/>
    <property type="match status" value="1"/>
</dbReference>
<evidence type="ECO:0000313" key="4">
    <source>
        <dbReference type="Proteomes" id="UP000229972"/>
    </source>
</evidence>
<dbReference type="EMBL" id="PFAL01000029">
    <property type="protein sequence ID" value="PIR95323.1"/>
    <property type="molecule type" value="Genomic_DNA"/>
</dbReference>
<keyword evidence="2" id="KW-0732">Signal</keyword>
<evidence type="ECO:0000256" key="2">
    <source>
        <dbReference type="SAM" id="SignalP"/>
    </source>
</evidence>
<feature type="compositionally biased region" description="Polar residues" evidence="1">
    <location>
        <begin position="834"/>
        <end position="847"/>
    </location>
</feature>
<evidence type="ECO:0008006" key="5">
    <source>
        <dbReference type="Google" id="ProtNLM"/>
    </source>
</evidence>
<dbReference type="InterPro" id="IPR015919">
    <property type="entry name" value="Cadherin-like_sf"/>
</dbReference>
<evidence type="ECO:0000256" key="1">
    <source>
        <dbReference type="SAM" id="MobiDB-lite"/>
    </source>
</evidence>
<proteinExistence type="predicted"/>
<sequence length="1134" mass="120337">MKGIKKIAMMMGLILVLSFLVVAHNSDAQDNSPDAIAIRIIPNPNHYSISRWYTSQNFTGSPQALTVDGYEAIRDGRTVYVNAANIDPTSRTIYTNIYLISYNQESEAKTVDILGQIISHWKFNDNIIENNSPAPSCSISSLNCKSDSDCGSGQSCALAGPLAGSCVLNNLKNCSADSDCPANFFCDGLKAKITRDIKRVGRLEEIRGALYNFKQTNKRYPTLLAGTYLTNNSLSVWPSWKQVLLSDLAVSNSFVDPINKLGKCVIDLAVKNGRDYSATTAACNLNSGVTTASCNNATWDYNFQMNGGDYRLWVETANNNTGGIYGDLSSAPALFAFGENFCPEPGIQHHLLVYVDNVLKGSACNPAVNPNESRQTAYVDLGHLDAGSHSVRIKWDNDWQYNPDGVWGNADDADSNLKIYRLGLTTSDSFDIETCWDQNSKSFAYSSVNGPLTLPPDSYAFAYVSDSEGSDYSLCATLESRSPSLAYSFGPFDLADSACAFASGVSVGGQAGNSAPSIVSQSLGAEAHQPFNGYIQATDAEGDLLTWSILNSSPGTWSSWQSPSGQNQPPVLQDTSNPYQKKVYAPFAGDPGTYSLRLSINDGQGGILSTTTPITIISPSISLSAENTEYALDSGSSFSYVISFASNSLNNPSTAYSVQKTAGPLDILAGLTKSFINLGNGQYQVKYDGDISPATVNNDTVFAYKFSVTDSYNKTATKNFNVTLKVASVPSLNFSCVDMIRVGEQYSCILGPTMQGESEINYVASGLPNGLSQDLGVITGAPNSSAPGIYTVNVTAANSFGAVITKSFSLKVNNFCGDGIRQQPNTEGRGGPANNGQESCDGSSGVTTSPTASRVNLQYACNSSLCIYKSPINGGGYCGDGYCQLRINGQDVENHSNCSVDCDAASLPCTPSCVGKCFGASDGCTGTCPDNGANSACTSGESIFCSDLVGPGYAGSALCKSDCSGFDINSCGACNPSCTGVCAGADNGCGVACPSTATNTFCTSSYSEDCSTYLNWPPESFSGNVVCNSSCSAYDTSGCDASGSYWYQVPASEDRYLTVGTDCMVRLNVDANNNIECIMKDNPNSSSQWFQGVIAISVNTKICAVPGCATAVNTTKCRYFSGVWTNHCFVHKTW</sequence>
<dbReference type="GO" id="GO:0005509">
    <property type="term" value="F:calcium ion binding"/>
    <property type="evidence" value="ECO:0007669"/>
    <property type="project" value="InterPro"/>
</dbReference>
<protein>
    <recommendedName>
        <fullName evidence="5">Ig-like domain-containing protein</fullName>
    </recommendedName>
</protein>
<feature type="signal peptide" evidence="2">
    <location>
        <begin position="1"/>
        <end position="28"/>
    </location>
</feature>
<comment type="caution">
    <text evidence="3">The sequence shown here is derived from an EMBL/GenBank/DDBJ whole genome shotgun (WGS) entry which is preliminary data.</text>
</comment>
<feature type="region of interest" description="Disordered" evidence="1">
    <location>
        <begin position="821"/>
        <end position="847"/>
    </location>
</feature>
<dbReference type="GO" id="GO:0016020">
    <property type="term" value="C:membrane"/>
    <property type="evidence" value="ECO:0007669"/>
    <property type="project" value="InterPro"/>
</dbReference>
<dbReference type="AlphaFoldDB" id="A0A2H0V8C1"/>
<accession>A0A2H0V8C1</accession>
<dbReference type="Proteomes" id="UP000229972">
    <property type="component" value="Unassembled WGS sequence"/>
</dbReference>
<gene>
    <name evidence="3" type="ORF">COT93_03175</name>
</gene>
<dbReference type="InterPro" id="IPR013783">
    <property type="entry name" value="Ig-like_fold"/>
</dbReference>
<dbReference type="Gene3D" id="2.60.40.10">
    <property type="entry name" value="Immunoglobulins"/>
    <property type="match status" value="1"/>
</dbReference>
<reference evidence="4" key="1">
    <citation type="submission" date="2017-09" db="EMBL/GenBank/DDBJ databases">
        <title>Depth-based differentiation of microbial function through sediment-hosted aquifers and enrichment of novel symbionts in the deep terrestrial subsurface.</title>
        <authorList>
            <person name="Probst A.J."/>
            <person name="Ladd B."/>
            <person name="Jarett J.K."/>
            <person name="Geller-Mcgrath D.E."/>
            <person name="Sieber C.M.K."/>
            <person name="Emerson J.B."/>
            <person name="Anantharaman K."/>
            <person name="Thomas B.C."/>
            <person name="Malmstrom R."/>
            <person name="Stieglmeier M."/>
            <person name="Klingl A."/>
            <person name="Woyke T."/>
            <person name="Ryan C.M."/>
            <person name="Banfield J.F."/>
        </authorList>
    </citation>
    <scope>NUCLEOTIDE SEQUENCE [LARGE SCALE GENOMIC DNA]</scope>
</reference>
<organism evidence="3 4">
    <name type="scientific">Candidatus Falkowbacteria bacterium CG10_big_fil_rev_8_21_14_0_10_37_18</name>
    <dbReference type="NCBI Taxonomy" id="1974562"/>
    <lineage>
        <taxon>Bacteria</taxon>
        <taxon>Candidatus Falkowiibacteriota</taxon>
    </lineage>
</organism>
<feature type="chain" id="PRO_5013695282" description="Ig-like domain-containing protein" evidence="2">
    <location>
        <begin position="29"/>
        <end position="1134"/>
    </location>
</feature>
<dbReference type="SUPFAM" id="SSF49313">
    <property type="entry name" value="Cadherin-like"/>
    <property type="match status" value="1"/>
</dbReference>
<name>A0A2H0V8C1_9BACT</name>
<evidence type="ECO:0000313" key="3">
    <source>
        <dbReference type="EMBL" id="PIR95323.1"/>
    </source>
</evidence>